<gene>
    <name evidence="1" type="ORF">Q5Y73_20945</name>
</gene>
<dbReference type="InterPro" id="IPR027417">
    <property type="entry name" value="P-loop_NTPase"/>
</dbReference>
<evidence type="ECO:0008006" key="3">
    <source>
        <dbReference type="Google" id="ProtNLM"/>
    </source>
</evidence>
<dbReference type="Proteomes" id="UP001231941">
    <property type="component" value="Unassembled WGS sequence"/>
</dbReference>
<proteinExistence type="predicted"/>
<evidence type="ECO:0000313" key="2">
    <source>
        <dbReference type="Proteomes" id="UP001231941"/>
    </source>
</evidence>
<reference evidence="1 2" key="1">
    <citation type="submission" date="2023-08" db="EMBL/GenBank/DDBJ databases">
        <authorList>
            <person name="Park J.-S."/>
        </authorList>
    </citation>
    <scope>NUCLEOTIDE SEQUENCE [LARGE SCALE GENOMIC DNA]</scope>
    <source>
        <strain evidence="1 2">2205SS18-9</strain>
    </source>
</reference>
<dbReference type="SUPFAM" id="SSF52540">
    <property type="entry name" value="P-loop containing nucleoside triphosphate hydrolases"/>
    <property type="match status" value="1"/>
</dbReference>
<evidence type="ECO:0000313" key="1">
    <source>
        <dbReference type="EMBL" id="MDP5276566.1"/>
    </source>
</evidence>
<protein>
    <recommendedName>
        <fullName evidence="3">CobQ/CobB/MinD/ParA nucleotide binding domain-containing protein</fullName>
    </recommendedName>
</protein>
<name>A0ABT9J4L1_9BACL</name>
<dbReference type="RefSeq" id="WP_305993875.1">
    <property type="nucleotide sequence ID" value="NZ_JAVAMP010000016.1"/>
</dbReference>
<keyword evidence="2" id="KW-1185">Reference proteome</keyword>
<accession>A0ABT9J4L1</accession>
<organism evidence="1 2">
    <name type="scientific">Chengkuizengella axinellae</name>
    <dbReference type="NCBI Taxonomy" id="3064388"/>
    <lineage>
        <taxon>Bacteria</taxon>
        <taxon>Bacillati</taxon>
        <taxon>Bacillota</taxon>
        <taxon>Bacilli</taxon>
        <taxon>Bacillales</taxon>
        <taxon>Paenibacillaceae</taxon>
        <taxon>Chengkuizengella</taxon>
    </lineage>
</organism>
<dbReference type="Gene3D" id="3.40.50.300">
    <property type="entry name" value="P-loop containing nucleotide triphosphate hydrolases"/>
    <property type="match status" value="2"/>
</dbReference>
<dbReference type="EMBL" id="JAVAMP010000016">
    <property type="protein sequence ID" value="MDP5276566.1"/>
    <property type="molecule type" value="Genomic_DNA"/>
</dbReference>
<comment type="caution">
    <text evidence="1">The sequence shown here is derived from an EMBL/GenBank/DDBJ whole genome shotgun (WGS) entry which is preliminary data.</text>
</comment>
<sequence length="346" mass="38861">MELYIQSNEMIKKMFECRYQVTDMVSKSTDIAVVVRSNDQEPANIHEIIKQTDGMLPIVVMTGAEDQLGKIYEEIARTAGIPSDYIIRGTEWRMSQVKEILEGIENNPLLPDPKIFMDNEMISLNENNIADSEVNEITQLTPLPSSIQIVSVLGLNGGVGVTTIAASLTAFYYLNGLSTRLIDLSYNADAALHFNLQQQQGIQTSDFGEVAITHSDPNLIQRALDTSSEVIVADLPFYSTYTSQFLEMSQKIIIVINPSEVDYIKLKEYMKGIDKTKAIICINKIDTSKPLRKSFTSLIEQDFNQPFIMSEDSDEVASAYADRKPAYFRYPFENAIQDLAVHIQIS</sequence>